<protein>
    <submittedName>
        <fullName evidence="1">Uncharacterized protein</fullName>
    </submittedName>
</protein>
<evidence type="ECO:0000313" key="2">
    <source>
        <dbReference type="Proteomes" id="UP000078546"/>
    </source>
</evidence>
<name>A0A1A8X1L3_PLAOA</name>
<dbReference type="EMBL" id="FLQV01000725">
    <property type="protein sequence ID" value="SBS97580.1"/>
    <property type="molecule type" value="Genomic_DNA"/>
</dbReference>
<evidence type="ECO:0000313" key="1">
    <source>
        <dbReference type="EMBL" id="SBS97580.1"/>
    </source>
</evidence>
<reference evidence="2" key="1">
    <citation type="submission" date="2016-05" db="EMBL/GenBank/DDBJ databases">
        <authorList>
            <person name="Naeem Raeece"/>
        </authorList>
    </citation>
    <scope>NUCLEOTIDE SEQUENCE [LARGE SCALE GENOMIC DNA]</scope>
</reference>
<sequence>MSKGCVPVHETDILSVFLSPHGDMERDASTFERSNDRTLLHNEHIPLESLKKKKSFNPYLERKSFPIFPFAKKKKKKNASVRNSYLNVQLHSGKNTFDGGSYCPQLCLSQIPKKGDEFNIPLVELLYFRLA</sequence>
<gene>
    <name evidence="1" type="ORF">POVCU1_039300</name>
</gene>
<organism evidence="1 2">
    <name type="scientific">Plasmodium ovale curtisi</name>
    <dbReference type="NCBI Taxonomy" id="864141"/>
    <lineage>
        <taxon>Eukaryota</taxon>
        <taxon>Sar</taxon>
        <taxon>Alveolata</taxon>
        <taxon>Apicomplexa</taxon>
        <taxon>Aconoidasida</taxon>
        <taxon>Haemosporida</taxon>
        <taxon>Plasmodiidae</taxon>
        <taxon>Plasmodium</taxon>
        <taxon>Plasmodium (Plasmodium)</taxon>
    </lineage>
</organism>
<dbReference type="Proteomes" id="UP000078546">
    <property type="component" value="Unassembled WGS sequence"/>
</dbReference>
<dbReference type="AlphaFoldDB" id="A0A1A8X1L3"/>
<proteinExistence type="predicted"/>
<accession>A0A1A8X1L3</accession>